<comment type="caution">
    <text evidence="1">The sequence shown here is derived from an EMBL/GenBank/DDBJ whole genome shotgun (WGS) entry which is preliminary data.</text>
</comment>
<dbReference type="EMBL" id="QMIF01000370">
    <property type="protein sequence ID" value="TVM23388.1"/>
    <property type="molecule type" value="Genomic_DNA"/>
</dbReference>
<gene>
    <name evidence="1" type="ORF">DQK91_23615</name>
</gene>
<protein>
    <submittedName>
        <fullName evidence="1">Uncharacterized protein</fullName>
    </submittedName>
</protein>
<dbReference type="Proteomes" id="UP000434052">
    <property type="component" value="Unassembled WGS sequence"/>
</dbReference>
<name>A0A6P1ZAV8_9BACT</name>
<reference evidence="1 2" key="1">
    <citation type="submission" date="2018-06" db="EMBL/GenBank/DDBJ databases">
        <title>Complete genome of Desulfovibrio marinus P48SEP.</title>
        <authorList>
            <person name="Crispim J.S."/>
            <person name="Vidigal P.M.P."/>
            <person name="Silva L.C.F."/>
            <person name="Araujo L.C."/>
            <person name="Laguardia C.N."/>
            <person name="Dias R.S."/>
            <person name="Sousa M.P."/>
            <person name="Paula S.O."/>
            <person name="Silva C."/>
        </authorList>
    </citation>
    <scope>NUCLEOTIDE SEQUENCE [LARGE SCALE GENOMIC DNA]</scope>
    <source>
        <strain evidence="1 2">P48SEP</strain>
    </source>
</reference>
<evidence type="ECO:0000313" key="2">
    <source>
        <dbReference type="Proteomes" id="UP000434052"/>
    </source>
</evidence>
<sequence length="149" mass="16133">MAFRNKAYDYMEIEAGQAKDRPIQLADIDLFVATEFDVYFSSILAKSIASTITKLLTQVVAENTLVATGALIMGIFYSLTTQADTRMWTSLPKAVQGARIPLPEDGHLLLPSPQGVFLSEIDIPNCNACIVSVRITKANVTAAVATLPL</sequence>
<proteinExistence type="predicted"/>
<dbReference type="AlphaFoldDB" id="A0A6P1ZAV8"/>
<organism evidence="1 2">
    <name type="scientific">Oceanidesulfovibrio marinus</name>
    <dbReference type="NCBI Taxonomy" id="370038"/>
    <lineage>
        <taxon>Bacteria</taxon>
        <taxon>Pseudomonadati</taxon>
        <taxon>Thermodesulfobacteriota</taxon>
        <taxon>Desulfovibrionia</taxon>
        <taxon>Desulfovibrionales</taxon>
        <taxon>Desulfovibrionaceae</taxon>
        <taxon>Oceanidesulfovibrio</taxon>
    </lineage>
</organism>
<evidence type="ECO:0000313" key="1">
    <source>
        <dbReference type="EMBL" id="TVM23388.1"/>
    </source>
</evidence>
<accession>A0A6P1ZAV8</accession>